<name>A0ABX8AEH8_9BRAD</name>
<dbReference type="RefSeq" id="WP_211910666.1">
    <property type="nucleotide sequence ID" value="NZ_CP036498.1"/>
</dbReference>
<dbReference type="PRINTS" id="PR00080">
    <property type="entry name" value="SDRFAMILY"/>
</dbReference>
<accession>A0ABX8AEH8</accession>
<dbReference type="PANTHER" id="PTHR24321:SF15">
    <property type="entry name" value="OXIDOREDUCTASE UCPA"/>
    <property type="match status" value="1"/>
</dbReference>
<dbReference type="SUPFAM" id="SSF51735">
    <property type="entry name" value="NAD(P)-binding Rossmann-fold domains"/>
    <property type="match status" value="1"/>
</dbReference>
<dbReference type="EC" id="1.1.1.47" evidence="3"/>
<proteinExistence type="inferred from homology"/>
<protein>
    <submittedName>
        <fullName evidence="3">Glucose 1-dehydrogenase</fullName>
        <ecNumber evidence="3">1.1.1.47</ecNumber>
    </submittedName>
</protein>
<comment type="similarity">
    <text evidence="1">Belongs to the short-chain dehydrogenases/reductases (SDR) family.</text>
</comment>
<evidence type="ECO:0000313" key="3">
    <source>
        <dbReference type="EMBL" id="QUS41934.1"/>
    </source>
</evidence>
<dbReference type="NCBIfam" id="NF005559">
    <property type="entry name" value="PRK07231.1"/>
    <property type="match status" value="1"/>
</dbReference>
<keyword evidence="2 3" id="KW-0560">Oxidoreductase</keyword>
<sequence length="244" mass="25791">MGRLDNKVAIITGAARGMGRAEAILFADEGAKVVLTDIDEEAGQRVAAEIGKESVFVKHDVSSEADWARVMKLVSDRYGRADILINNAGAFAGDALTDANLEVFERLIRINQVGTFLGMCAVSDMMIAQRGGSIINVSSIAGLRGTKGMFSYAASKWAIRGMSRCAAAELASHRIRVNSLHPGLIETRMVENLSEEELDAMKARLPLGRIGTPADVASAALFLASGESSFMTGAEVVVDGGTLA</sequence>
<reference evidence="3 4" key="1">
    <citation type="submission" date="2019-02" db="EMBL/GenBank/DDBJ databases">
        <title>Emended description of the genus Rhodopseudomonas and description of Rhodopseudomonas albus sp. nov., a non-phototrophic, heavy-metal-tolerant bacterium isolated from garden soil.</title>
        <authorList>
            <person name="Bao Z."/>
            <person name="Cao W.W."/>
            <person name="Sato Y."/>
            <person name="Nishizawa T."/>
            <person name="Zhao J."/>
            <person name="Guo Y."/>
            <person name="Ohta H."/>
        </authorList>
    </citation>
    <scope>NUCLEOTIDE SEQUENCE [LARGE SCALE GENOMIC DNA]</scope>
    <source>
        <strain evidence="3 4">SK50-23</strain>
    </source>
</reference>
<dbReference type="Proteomes" id="UP000682843">
    <property type="component" value="Chromosome"/>
</dbReference>
<dbReference type="Pfam" id="PF13561">
    <property type="entry name" value="adh_short_C2"/>
    <property type="match status" value="1"/>
</dbReference>
<dbReference type="GO" id="GO:0047936">
    <property type="term" value="F:glucose 1-dehydrogenase [NAD(P)+] activity"/>
    <property type="evidence" value="ECO:0007669"/>
    <property type="project" value="UniProtKB-EC"/>
</dbReference>
<evidence type="ECO:0000256" key="2">
    <source>
        <dbReference type="ARBA" id="ARBA00023002"/>
    </source>
</evidence>
<dbReference type="InterPro" id="IPR002347">
    <property type="entry name" value="SDR_fam"/>
</dbReference>
<organism evidence="3 4">
    <name type="scientific">Tardiphaga alba</name>
    <dbReference type="NCBI Taxonomy" id="340268"/>
    <lineage>
        <taxon>Bacteria</taxon>
        <taxon>Pseudomonadati</taxon>
        <taxon>Pseudomonadota</taxon>
        <taxon>Alphaproteobacteria</taxon>
        <taxon>Hyphomicrobiales</taxon>
        <taxon>Nitrobacteraceae</taxon>
        <taxon>Tardiphaga</taxon>
    </lineage>
</organism>
<dbReference type="InterPro" id="IPR020904">
    <property type="entry name" value="Sc_DH/Rdtase_CS"/>
</dbReference>
<evidence type="ECO:0000256" key="1">
    <source>
        <dbReference type="ARBA" id="ARBA00006484"/>
    </source>
</evidence>
<dbReference type="EMBL" id="CP036498">
    <property type="protein sequence ID" value="QUS41934.1"/>
    <property type="molecule type" value="Genomic_DNA"/>
</dbReference>
<dbReference type="PROSITE" id="PS00061">
    <property type="entry name" value="ADH_SHORT"/>
    <property type="match status" value="1"/>
</dbReference>
<dbReference type="PANTHER" id="PTHR24321">
    <property type="entry name" value="DEHYDROGENASES, SHORT CHAIN"/>
    <property type="match status" value="1"/>
</dbReference>
<dbReference type="InterPro" id="IPR036291">
    <property type="entry name" value="NAD(P)-bd_dom_sf"/>
</dbReference>
<dbReference type="PRINTS" id="PR00081">
    <property type="entry name" value="GDHRDH"/>
</dbReference>
<evidence type="ECO:0000313" key="4">
    <source>
        <dbReference type="Proteomes" id="UP000682843"/>
    </source>
</evidence>
<keyword evidence="4" id="KW-1185">Reference proteome</keyword>
<dbReference type="Gene3D" id="3.40.50.720">
    <property type="entry name" value="NAD(P)-binding Rossmann-like Domain"/>
    <property type="match status" value="1"/>
</dbReference>
<gene>
    <name evidence="3" type="ORF">RPMA_26175</name>
</gene>